<dbReference type="Pfam" id="PF13426">
    <property type="entry name" value="PAS_9"/>
    <property type="match status" value="1"/>
</dbReference>
<dbReference type="SMART" id="SM00388">
    <property type="entry name" value="HisKA"/>
    <property type="match status" value="1"/>
</dbReference>
<dbReference type="PROSITE" id="PS50112">
    <property type="entry name" value="PAS"/>
    <property type="match status" value="2"/>
</dbReference>
<dbReference type="PANTHER" id="PTHR43719">
    <property type="entry name" value="TWO-COMPONENT HISTIDINE KINASE"/>
    <property type="match status" value="1"/>
</dbReference>
<dbReference type="InterPro" id="IPR035965">
    <property type="entry name" value="PAS-like_dom_sf"/>
</dbReference>
<evidence type="ECO:0008006" key="9">
    <source>
        <dbReference type="Google" id="ProtNLM"/>
    </source>
</evidence>
<dbReference type="Gene3D" id="3.30.450.20">
    <property type="entry name" value="PAS domain"/>
    <property type="match status" value="3"/>
</dbReference>
<dbReference type="InterPro" id="IPR058846">
    <property type="entry name" value="PAS-like"/>
</dbReference>
<dbReference type="SUPFAM" id="SSF55785">
    <property type="entry name" value="PYP-like sensor domain (PAS domain)"/>
    <property type="match status" value="2"/>
</dbReference>
<dbReference type="PROSITE" id="PS50110">
    <property type="entry name" value="RESPONSE_REGULATORY"/>
    <property type="match status" value="1"/>
</dbReference>
<dbReference type="PROSITE" id="PS50109">
    <property type="entry name" value="HIS_KIN"/>
    <property type="match status" value="1"/>
</dbReference>
<dbReference type="CDD" id="cd17546">
    <property type="entry name" value="REC_hyHK_CKI1_RcsC-like"/>
    <property type="match status" value="1"/>
</dbReference>
<reference evidence="8" key="1">
    <citation type="journal article" date="2015" name="BMC Genomics">
        <title>Genomic and transcriptomic analysis of the endophytic fungus Pestalotiopsis fici reveals its lifestyle and high potential for synthesis of natural products.</title>
        <authorList>
            <person name="Wang X."/>
            <person name="Zhang X."/>
            <person name="Liu L."/>
            <person name="Xiang M."/>
            <person name="Wang W."/>
            <person name="Sun X."/>
            <person name="Che Y."/>
            <person name="Guo L."/>
            <person name="Liu G."/>
            <person name="Guo L."/>
            <person name="Wang C."/>
            <person name="Yin W.B."/>
            <person name="Stadler M."/>
            <person name="Zhang X."/>
            <person name="Liu X."/>
        </authorList>
    </citation>
    <scope>NUCLEOTIDE SEQUENCE [LARGE SCALE GENOMIC DNA]</scope>
    <source>
        <strain evidence="8">W106-1 / CGMCC3.15140</strain>
    </source>
</reference>
<evidence type="ECO:0000256" key="1">
    <source>
        <dbReference type="ARBA" id="ARBA00022553"/>
    </source>
</evidence>
<feature type="domain" description="PAS" evidence="6">
    <location>
        <begin position="691"/>
        <end position="764"/>
    </location>
</feature>
<evidence type="ECO:0000313" key="8">
    <source>
        <dbReference type="Proteomes" id="UP000030651"/>
    </source>
</evidence>
<feature type="region of interest" description="Disordered" evidence="3">
    <location>
        <begin position="1315"/>
        <end position="1368"/>
    </location>
</feature>
<dbReference type="InterPro" id="IPR050956">
    <property type="entry name" value="2C_system_His_kinase"/>
</dbReference>
<keyword evidence="8" id="KW-1185">Reference proteome</keyword>
<dbReference type="SMART" id="SM00387">
    <property type="entry name" value="HATPase_c"/>
    <property type="match status" value="1"/>
</dbReference>
<accession>W3WX59</accession>
<dbReference type="Pfam" id="PF00072">
    <property type="entry name" value="Response_reg"/>
    <property type="match status" value="1"/>
</dbReference>
<gene>
    <name evidence="7" type="ORF">PFICI_09764</name>
</gene>
<dbReference type="InterPro" id="IPR005467">
    <property type="entry name" value="His_kinase_dom"/>
</dbReference>
<evidence type="ECO:0000256" key="3">
    <source>
        <dbReference type="SAM" id="MobiDB-lite"/>
    </source>
</evidence>
<dbReference type="InterPro" id="IPR036097">
    <property type="entry name" value="HisK_dim/P_sf"/>
</dbReference>
<dbReference type="RefSeq" id="XP_007836536.1">
    <property type="nucleotide sequence ID" value="XM_007838345.1"/>
</dbReference>
<dbReference type="OMA" id="VRPWPEC"/>
<dbReference type="Proteomes" id="UP000030651">
    <property type="component" value="Unassembled WGS sequence"/>
</dbReference>
<proteinExistence type="predicted"/>
<feature type="domain" description="Histidine kinase" evidence="4">
    <location>
        <begin position="846"/>
        <end position="1133"/>
    </location>
</feature>
<dbReference type="Gene3D" id="3.40.50.2300">
    <property type="match status" value="1"/>
</dbReference>
<dbReference type="eggNOG" id="KOG0519">
    <property type="taxonomic scope" value="Eukaryota"/>
</dbReference>
<dbReference type="Gene3D" id="1.10.287.130">
    <property type="match status" value="1"/>
</dbReference>
<dbReference type="PRINTS" id="PR00344">
    <property type="entry name" value="BCTRLSENSOR"/>
</dbReference>
<dbReference type="HOGENOM" id="CLU_000445_82_4_1"/>
<dbReference type="InterPro" id="IPR011006">
    <property type="entry name" value="CheY-like_superfamily"/>
</dbReference>
<dbReference type="SMART" id="SM00448">
    <property type="entry name" value="REC"/>
    <property type="match status" value="1"/>
</dbReference>
<feature type="modified residue" description="4-aspartylphosphate" evidence="2">
    <location>
        <position position="1240"/>
    </location>
</feature>
<dbReference type="Pfam" id="PF26131">
    <property type="entry name" value="PAS-like"/>
    <property type="match status" value="1"/>
</dbReference>
<dbReference type="SMART" id="SM00091">
    <property type="entry name" value="PAS"/>
    <property type="match status" value="3"/>
</dbReference>
<feature type="domain" description="PAS" evidence="6">
    <location>
        <begin position="558"/>
        <end position="608"/>
    </location>
</feature>
<dbReference type="KEGG" id="pfy:PFICI_09764"/>
<dbReference type="SUPFAM" id="SSF52172">
    <property type="entry name" value="CheY-like"/>
    <property type="match status" value="1"/>
</dbReference>
<feature type="compositionally biased region" description="Basic and acidic residues" evidence="3">
    <location>
        <begin position="1347"/>
        <end position="1368"/>
    </location>
</feature>
<dbReference type="EMBL" id="KI912115">
    <property type="protein sequence ID" value="ETS77702.1"/>
    <property type="molecule type" value="Genomic_DNA"/>
</dbReference>
<dbReference type="InterPro" id="IPR001789">
    <property type="entry name" value="Sig_transdc_resp-reg_receiver"/>
</dbReference>
<dbReference type="NCBIfam" id="TIGR00229">
    <property type="entry name" value="sensory_box"/>
    <property type="match status" value="1"/>
</dbReference>
<feature type="region of interest" description="Disordered" evidence="3">
    <location>
        <begin position="1153"/>
        <end position="1174"/>
    </location>
</feature>
<name>W3WX59_PESFW</name>
<dbReference type="InterPro" id="IPR036890">
    <property type="entry name" value="HATPase_C_sf"/>
</dbReference>
<dbReference type="Pfam" id="PF02518">
    <property type="entry name" value="HATPase_c"/>
    <property type="match status" value="1"/>
</dbReference>
<dbReference type="InterPro" id="IPR003594">
    <property type="entry name" value="HATPase_dom"/>
</dbReference>
<organism evidence="7 8">
    <name type="scientific">Pestalotiopsis fici (strain W106-1 / CGMCC3.15140)</name>
    <dbReference type="NCBI Taxonomy" id="1229662"/>
    <lineage>
        <taxon>Eukaryota</taxon>
        <taxon>Fungi</taxon>
        <taxon>Dikarya</taxon>
        <taxon>Ascomycota</taxon>
        <taxon>Pezizomycotina</taxon>
        <taxon>Sordariomycetes</taxon>
        <taxon>Xylariomycetidae</taxon>
        <taxon>Amphisphaeriales</taxon>
        <taxon>Sporocadaceae</taxon>
        <taxon>Pestalotiopsis</taxon>
    </lineage>
</organism>
<dbReference type="GeneID" id="19274777"/>
<evidence type="ECO:0000259" key="6">
    <source>
        <dbReference type="PROSITE" id="PS50112"/>
    </source>
</evidence>
<evidence type="ECO:0000259" key="4">
    <source>
        <dbReference type="PROSITE" id="PS50109"/>
    </source>
</evidence>
<dbReference type="InParanoid" id="W3WX59"/>
<dbReference type="CDD" id="cd00082">
    <property type="entry name" value="HisKA"/>
    <property type="match status" value="1"/>
</dbReference>
<dbReference type="CDD" id="cd00130">
    <property type="entry name" value="PAS"/>
    <property type="match status" value="1"/>
</dbReference>
<protein>
    <recommendedName>
        <fullName evidence="9">Histidine kinase</fullName>
    </recommendedName>
</protein>
<dbReference type="SUPFAM" id="SSF55874">
    <property type="entry name" value="ATPase domain of HSP90 chaperone/DNA topoisomerase II/histidine kinase"/>
    <property type="match status" value="1"/>
</dbReference>
<dbReference type="GO" id="GO:0000155">
    <property type="term" value="F:phosphorelay sensor kinase activity"/>
    <property type="evidence" value="ECO:0007669"/>
    <property type="project" value="InterPro"/>
</dbReference>
<keyword evidence="1 2" id="KW-0597">Phosphoprotein</keyword>
<dbReference type="SUPFAM" id="SSF47384">
    <property type="entry name" value="Homodimeric domain of signal transducing histidine kinase"/>
    <property type="match status" value="1"/>
</dbReference>
<dbReference type="CDD" id="cd16922">
    <property type="entry name" value="HATPase_EvgS-ArcB-TorS-like"/>
    <property type="match status" value="1"/>
</dbReference>
<dbReference type="InterPro" id="IPR000014">
    <property type="entry name" value="PAS"/>
</dbReference>
<sequence length="1368" mass="152802">MGDLRLPLEDAILELFQADPRPTFIVELPQDGAATTAVRFSNAALEADPSLHDAILDVVLNHEGQFWAWIQAQPDVNGQHEPKKSTSYMDHYWTRTVHHSRYVIVSSNEQRRPNTPQRPKIRHNDRSHTLLKVPAAGTGNGSALESEGEEFTVPGLTPEQEEPFVLTVNSSDWSSTPLGPMTEWPVQLHQTFNQILADSRPIVLYWGASLTTLYNEAFAKLCGAKHPGLLGKPLKDAWPDFSDKIHETMKKATTKRHASEEEEWRFFIEKSDGSQEETYLKWSIVPIVTEKDKENVGFLQPVSDTTRMRLWDRRMHLLIDIGESVVTARDAKSYWRKTLEALEACEPSYDIPLALLYSVDGNTKADSTSPAKDEENSVCRLQGSLGVPKNHPLAPSNLALSTNDSSLSLAYREAIRTREPILISTKDGTLPEDLLHGVHWRGFEEPCHEAIVLPLQPTKDERVMGLLILGLNPRQPYALDYQQFISLLNQKLATTLASVVLLEEESRRNRNISEQAAYDRAKLKEKLAVQTKEANEWVAKFQAIAELIPVGMCFGSPEGEISFANDAWHNITGVTKSDSLTQQEFFSRVVEEDRPTVARAYSQMKDTGTVNLEFRIYRDDDAPLQQPIGSSPAFEKVGLDFGNESPRERYISAALKAEIDPDGTVIRIFACMTDVTLHKKAADAAIRKASQAENLKKLAENASVGMYEMQSDGRLIWANSTFFEMCGLEKIDLTKQEVKPFESCVVEEDMPLLNQALERLTTKGKKASAEIRLNTLWTEEDFAGNKIVAPRCILASFRPVKTSGVIETFTGCLVDMTLQRQQFEVERQRKDEAIESKRQQENFIDMTSHEMRNPLSAIVQCADSVVASSSRGEQVLKEAKRESNKGPFVLDAEAHRELLHLLSTCIDNAETIDICAQHQRHIVDDILTMSKMDSDLLAISSATVDPRVVATESLKMFEVEARRVDINLTMTIDKAYDDLNIEFLDFDPSRLRQVLINLLTNALKFTKSQATRNVSIKLSACKERPTDNISSLQYIPHTTDASLIQVEPERTDADVIYLTFEVKDTGQGLTDEEKSSLFQRFVQASPKTHVKYGGSGLGLFISKRLTEMLGGQIGVASRPGHGSTFAFYIAAMVPGPEALQEARATAKTIVPAIPTPTSSVPPKHQLSESARPQTVAPSDNVVRGVLIVEDNLINQQITRRGLVDKGYRVEVANHGMEALEKLKLTNRMDGQFPLDVVMMDMEMPIMDGLSCTRNIRDLEREGKLRGPRIPIIAVSANARIEQIQEAKAAGCDDVLVKPYKIPELIKVMQRLARRMDRPEISPTEKTSPVENPENPPAENTTTSSTGRTERSVTEKAETSVTEKEEPAA</sequence>
<dbReference type="PANTHER" id="PTHR43719:SF30">
    <property type="entry name" value="TWO-COMPONENT SYSTEM RESPONSE REGULATOR"/>
    <property type="match status" value="1"/>
</dbReference>
<dbReference type="InterPro" id="IPR003661">
    <property type="entry name" value="HisK_dim/P_dom"/>
</dbReference>
<dbReference type="Gene3D" id="3.30.565.10">
    <property type="entry name" value="Histidine kinase-like ATPase, C-terminal domain"/>
    <property type="match status" value="1"/>
</dbReference>
<dbReference type="InterPro" id="IPR004358">
    <property type="entry name" value="Sig_transdc_His_kin-like_C"/>
</dbReference>
<evidence type="ECO:0000259" key="5">
    <source>
        <dbReference type="PROSITE" id="PS50110"/>
    </source>
</evidence>
<evidence type="ECO:0000256" key="2">
    <source>
        <dbReference type="PROSITE-ProRule" id="PRU00169"/>
    </source>
</evidence>
<feature type="domain" description="Response regulatory" evidence="5">
    <location>
        <begin position="1184"/>
        <end position="1312"/>
    </location>
</feature>
<dbReference type="OrthoDB" id="60033at2759"/>
<feature type="compositionally biased region" description="Low complexity" evidence="3">
    <location>
        <begin position="1330"/>
        <end position="1346"/>
    </location>
</feature>
<dbReference type="Pfam" id="PF13188">
    <property type="entry name" value="PAS_8"/>
    <property type="match status" value="2"/>
</dbReference>
<evidence type="ECO:0000313" key="7">
    <source>
        <dbReference type="EMBL" id="ETS77702.1"/>
    </source>
</evidence>